<dbReference type="InterPro" id="IPR051681">
    <property type="entry name" value="Ser/Thr_Kinases-Pseudokinases"/>
</dbReference>
<keyword evidence="5" id="KW-1185">Reference proteome</keyword>
<gene>
    <name evidence="4" type="ORF">SCHPADRAFT_225561</name>
</gene>
<dbReference type="InterPro" id="IPR001138">
    <property type="entry name" value="Zn2Cys6_DnaBD"/>
</dbReference>
<keyword evidence="4" id="KW-0418">Kinase</keyword>
<protein>
    <submittedName>
        <fullName evidence="4">Kinase-like protein</fullName>
    </submittedName>
</protein>
<evidence type="ECO:0000259" key="2">
    <source>
        <dbReference type="PROSITE" id="PS50011"/>
    </source>
</evidence>
<dbReference type="PROSITE" id="PS50011">
    <property type="entry name" value="PROTEIN_KINASE_DOM"/>
    <property type="match status" value="1"/>
</dbReference>
<dbReference type="Gene3D" id="1.10.510.10">
    <property type="entry name" value="Transferase(Phosphotransferase) domain 1"/>
    <property type="match status" value="1"/>
</dbReference>
<dbReference type="GO" id="GO:0005524">
    <property type="term" value="F:ATP binding"/>
    <property type="evidence" value="ECO:0007669"/>
    <property type="project" value="InterPro"/>
</dbReference>
<dbReference type="SUPFAM" id="SSF56112">
    <property type="entry name" value="Protein kinase-like (PK-like)"/>
    <property type="match status" value="1"/>
</dbReference>
<keyword evidence="4" id="KW-0808">Transferase</keyword>
<dbReference type="InterPro" id="IPR000719">
    <property type="entry name" value="Prot_kinase_dom"/>
</dbReference>
<reference evidence="4 5" key="1">
    <citation type="submission" date="2015-04" db="EMBL/GenBank/DDBJ databases">
        <title>Complete genome sequence of Schizopora paradoxa KUC8140, a cosmopolitan wood degrader in East Asia.</title>
        <authorList>
            <consortium name="DOE Joint Genome Institute"/>
            <person name="Min B."/>
            <person name="Park H."/>
            <person name="Jang Y."/>
            <person name="Kim J.-J."/>
            <person name="Kim K.H."/>
            <person name="Pangilinan J."/>
            <person name="Lipzen A."/>
            <person name="Riley R."/>
            <person name="Grigoriev I.V."/>
            <person name="Spatafora J.W."/>
            <person name="Choi I.-G."/>
        </authorList>
    </citation>
    <scope>NUCLEOTIDE SEQUENCE [LARGE SCALE GENOMIC DNA]</scope>
    <source>
        <strain evidence="4 5">KUC8140</strain>
    </source>
</reference>
<dbReference type="AlphaFoldDB" id="A0A0H2S359"/>
<dbReference type="InterPro" id="IPR008271">
    <property type="entry name" value="Ser/Thr_kinase_AS"/>
</dbReference>
<evidence type="ECO:0000313" key="5">
    <source>
        <dbReference type="Proteomes" id="UP000053477"/>
    </source>
</evidence>
<dbReference type="GO" id="GO:0008270">
    <property type="term" value="F:zinc ion binding"/>
    <property type="evidence" value="ECO:0007669"/>
    <property type="project" value="InterPro"/>
</dbReference>
<dbReference type="InterPro" id="IPR036864">
    <property type="entry name" value="Zn2-C6_fun-type_DNA-bd_sf"/>
</dbReference>
<dbReference type="Proteomes" id="UP000053477">
    <property type="component" value="Unassembled WGS sequence"/>
</dbReference>
<feature type="domain" description="Protein kinase" evidence="2">
    <location>
        <begin position="34"/>
        <end position="331"/>
    </location>
</feature>
<evidence type="ECO:0000313" key="4">
    <source>
        <dbReference type="EMBL" id="KLO16193.1"/>
    </source>
</evidence>
<sequence>MGDIEGRREELNRRLLEDVLKKLPNHNLEGRIECQSQPTLSIGGCSDIYLGSFKTDVLPILSKLLKCTICRSPKEKMHETTCNRCMSIWNGKLAVKKIRGHLHDENHSKAIARELYVFSKLSHPNVLPLTGFFILDCFPAIVTPWVENGSLYDQNRSKNMSRSEENVLNIVIGIARGLAYLHKQDVLHCDLKSNNIFLSMDNTPLLADFGHSRIISSEVSIVISNSDASLATVRWAAPELFDSNSQYSKATDVWAFGMVLYEVVTLKLPYFEETASFPIMRRIDTGQHPEWVAKDTTRTSTRLHKLCKKCWSKNPTDRPTMQAIVLSLPSRSPKESKSPSQSASTDRTSIRTPATSTSVQPRPGPSGNQVGARNQTQYPCDHCVRERRKCELRDGVPCVRCAATGRACTVDGKTKEFNRDLLFKENGDKHPFLYARIGGEGQLALLITNGNFHLQHVTPHFVKIGVPKPVGPQVRVHTSL</sequence>
<dbReference type="SMART" id="SM00220">
    <property type="entry name" value="S_TKc"/>
    <property type="match status" value="1"/>
</dbReference>
<proteinExistence type="predicted"/>
<dbReference type="PROSITE" id="PS00108">
    <property type="entry name" value="PROTEIN_KINASE_ST"/>
    <property type="match status" value="1"/>
</dbReference>
<feature type="domain" description="Zn(2)-C6 fungal-type" evidence="3">
    <location>
        <begin position="379"/>
        <end position="410"/>
    </location>
</feature>
<dbReference type="GO" id="GO:0004674">
    <property type="term" value="F:protein serine/threonine kinase activity"/>
    <property type="evidence" value="ECO:0007669"/>
    <property type="project" value="TreeGrafter"/>
</dbReference>
<dbReference type="GO" id="GO:0000981">
    <property type="term" value="F:DNA-binding transcription factor activity, RNA polymerase II-specific"/>
    <property type="evidence" value="ECO:0007669"/>
    <property type="project" value="InterPro"/>
</dbReference>
<dbReference type="InParanoid" id="A0A0H2S359"/>
<dbReference type="PROSITE" id="PS50048">
    <property type="entry name" value="ZN2_CY6_FUNGAL_2"/>
    <property type="match status" value="1"/>
</dbReference>
<dbReference type="STRING" id="27342.A0A0H2S359"/>
<name>A0A0H2S359_9AGAM</name>
<dbReference type="PANTHER" id="PTHR44329:SF214">
    <property type="entry name" value="PROTEIN KINASE DOMAIN-CONTAINING PROTEIN"/>
    <property type="match status" value="1"/>
</dbReference>
<dbReference type="InterPro" id="IPR011009">
    <property type="entry name" value="Kinase-like_dom_sf"/>
</dbReference>
<dbReference type="OrthoDB" id="2135964at2759"/>
<dbReference type="PANTHER" id="PTHR44329">
    <property type="entry name" value="SERINE/THREONINE-PROTEIN KINASE TNNI3K-RELATED"/>
    <property type="match status" value="1"/>
</dbReference>
<dbReference type="SUPFAM" id="SSF57701">
    <property type="entry name" value="Zn2/Cys6 DNA-binding domain"/>
    <property type="match status" value="1"/>
</dbReference>
<organism evidence="4 5">
    <name type="scientific">Schizopora paradoxa</name>
    <dbReference type="NCBI Taxonomy" id="27342"/>
    <lineage>
        <taxon>Eukaryota</taxon>
        <taxon>Fungi</taxon>
        <taxon>Dikarya</taxon>
        <taxon>Basidiomycota</taxon>
        <taxon>Agaricomycotina</taxon>
        <taxon>Agaricomycetes</taxon>
        <taxon>Hymenochaetales</taxon>
        <taxon>Schizoporaceae</taxon>
        <taxon>Schizopora</taxon>
    </lineage>
</organism>
<dbReference type="Pfam" id="PF00069">
    <property type="entry name" value="Pkinase"/>
    <property type="match status" value="1"/>
</dbReference>
<dbReference type="EMBL" id="KQ085919">
    <property type="protein sequence ID" value="KLO16193.1"/>
    <property type="molecule type" value="Genomic_DNA"/>
</dbReference>
<evidence type="ECO:0000259" key="3">
    <source>
        <dbReference type="PROSITE" id="PS50048"/>
    </source>
</evidence>
<evidence type="ECO:0000256" key="1">
    <source>
        <dbReference type="SAM" id="MobiDB-lite"/>
    </source>
</evidence>
<feature type="compositionally biased region" description="Polar residues" evidence="1">
    <location>
        <begin position="345"/>
        <end position="374"/>
    </location>
</feature>
<accession>A0A0H2S359</accession>
<feature type="region of interest" description="Disordered" evidence="1">
    <location>
        <begin position="327"/>
        <end position="374"/>
    </location>
</feature>